<dbReference type="InterPro" id="IPR006685">
    <property type="entry name" value="MscS_channel_2nd"/>
</dbReference>
<dbReference type="InterPro" id="IPR023408">
    <property type="entry name" value="MscS_beta-dom_sf"/>
</dbReference>
<evidence type="ECO:0000256" key="2">
    <source>
        <dbReference type="ARBA" id="ARBA00008017"/>
    </source>
</evidence>
<feature type="domain" description="Mechanosensitive ion channel MscS" evidence="9">
    <location>
        <begin position="114"/>
        <end position="178"/>
    </location>
</feature>
<dbReference type="InterPro" id="IPR011014">
    <property type="entry name" value="MscS_channel_TM-2"/>
</dbReference>
<organism evidence="12 13">
    <name type="scientific">Alicyclobacillus hesperidum</name>
    <dbReference type="NCBI Taxonomy" id="89784"/>
    <lineage>
        <taxon>Bacteria</taxon>
        <taxon>Bacillati</taxon>
        <taxon>Bacillota</taxon>
        <taxon>Bacilli</taxon>
        <taxon>Bacillales</taxon>
        <taxon>Alicyclobacillaceae</taxon>
        <taxon>Alicyclobacillus</taxon>
    </lineage>
</organism>
<feature type="domain" description="Mechanosensitive ion channel MscS C-terminal" evidence="10">
    <location>
        <begin position="184"/>
        <end position="263"/>
    </location>
</feature>
<evidence type="ECO:0000313" key="13">
    <source>
        <dbReference type="Proteomes" id="UP000182589"/>
    </source>
</evidence>
<evidence type="ECO:0000256" key="7">
    <source>
        <dbReference type="ARBA" id="ARBA00059688"/>
    </source>
</evidence>
<dbReference type="Gene3D" id="1.10.287.1260">
    <property type="match status" value="1"/>
</dbReference>
<dbReference type="STRING" id="89784.SAMN04489725_11825"/>
<dbReference type="Pfam" id="PF00924">
    <property type="entry name" value="MS_channel_2nd"/>
    <property type="match status" value="1"/>
</dbReference>
<dbReference type="RefSeq" id="WP_074693583.1">
    <property type="nucleotide sequence ID" value="NZ_FNOJ01000018.1"/>
</dbReference>
<evidence type="ECO:0000259" key="11">
    <source>
        <dbReference type="Pfam" id="PF21088"/>
    </source>
</evidence>
<dbReference type="FunFam" id="2.30.30.60:FF:000001">
    <property type="entry name" value="MscS Mechanosensitive ion channel"/>
    <property type="match status" value="1"/>
</dbReference>
<dbReference type="Pfam" id="PF21082">
    <property type="entry name" value="MS_channel_3rd"/>
    <property type="match status" value="1"/>
</dbReference>
<dbReference type="InterPro" id="IPR011066">
    <property type="entry name" value="MscS_channel_C_sf"/>
</dbReference>
<evidence type="ECO:0000259" key="9">
    <source>
        <dbReference type="Pfam" id="PF00924"/>
    </source>
</evidence>
<gene>
    <name evidence="12" type="ORF">SAMN04489725_11825</name>
</gene>
<dbReference type="SUPFAM" id="SSF82689">
    <property type="entry name" value="Mechanosensitive channel protein MscS (YggB), C-terminal domain"/>
    <property type="match status" value="1"/>
</dbReference>
<dbReference type="Gene3D" id="2.30.30.60">
    <property type="match status" value="1"/>
</dbReference>
<comment type="similarity">
    <text evidence="2">Belongs to the MscS (TC 1.A.23) family.</text>
</comment>
<evidence type="ECO:0000256" key="3">
    <source>
        <dbReference type="ARBA" id="ARBA00022475"/>
    </source>
</evidence>
<evidence type="ECO:0000256" key="6">
    <source>
        <dbReference type="ARBA" id="ARBA00023136"/>
    </source>
</evidence>
<dbReference type="PANTHER" id="PTHR30460:SF0">
    <property type="entry name" value="MODERATE CONDUCTANCE MECHANOSENSITIVE CHANNEL YBIO"/>
    <property type="match status" value="1"/>
</dbReference>
<dbReference type="Gene3D" id="3.30.70.100">
    <property type="match status" value="1"/>
</dbReference>
<feature type="domain" description="Mechanosensitive ion channel transmembrane helices 2/3" evidence="11">
    <location>
        <begin position="71"/>
        <end position="112"/>
    </location>
</feature>
<accession>A0A1H2X3W7</accession>
<dbReference type="InterPro" id="IPR049278">
    <property type="entry name" value="MS_channel_C"/>
</dbReference>
<feature type="transmembrane region" description="Helical" evidence="8">
    <location>
        <begin position="95"/>
        <end position="115"/>
    </location>
</feature>
<keyword evidence="5 8" id="KW-1133">Transmembrane helix</keyword>
<reference evidence="13" key="1">
    <citation type="submission" date="2016-10" db="EMBL/GenBank/DDBJ databases">
        <authorList>
            <person name="Varghese N."/>
        </authorList>
    </citation>
    <scope>NUCLEOTIDE SEQUENCE [LARGE SCALE GENOMIC DNA]</scope>
    <source>
        <strain evidence="13">DSM 12489</strain>
    </source>
</reference>
<dbReference type="AlphaFoldDB" id="A0A1H2X3W7"/>
<feature type="transmembrane region" description="Helical" evidence="8">
    <location>
        <begin position="68"/>
        <end position="89"/>
    </location>
</feature>
<evidence type="ECO:0000259" key="10">
    <source>
        <dbReference type="Pfam" id="PF21082"/>
    </source>
</evidence>
<keyword evidence="6 8" id="KW-0472">Membrane</keyword>
<dbReference type="SUPFAM" id="SSF82861">
    <property type="entry name" value="Mechanosensitive channel protein MscS (YggB), transmembrane region"/>
    <property type="match status" value="1"/>
</dbReference>
<proteinExistence type="inferred from homology"/>
<comment type="subcellular location">
    <subcellularLocation>
        <location evidence="1">Cell membrane</location>
        <topology evidence="1">Multi-pass membrane protein</topology>
    </subcellularLocation>
</comment>
<dbReference type="InterPro" id="IPR045276">
    <property type="entry name" value="YbiO_bact"/>
</dbReference>
<sequence length="284" mass="31295">MQSFWKHIEDKAFSDMPSVEVVIWDVVKIVVFYLLARLIIRAGIRVMKRMLAMHARMESRRKATLESLFANVIRYTVYFVFVVQVLAIFHVNISAILAGAGIVGVAVGFGAQSLVKDVITGLFILFEDQYAVGDTVQINGFTGTVVSIGVRLTRVQAWTGEVQVIPNGQITTITNFSRTYSTAVIDITVPYDSDVNDVKSVMEHVLNTMKREQPDVLTGDIHVLGVQEMSNSTVVVRATAICAPTKNSSVQREAQERIKEALDTLQRTEAEGGYAHGAGELATE</sequence>
<evidence type="ECO:0000256" key="1">
    <source>
        <dbReference type="ARBA" id="ARBA00004651"/>
    </source>
</evidence>
<name>A0A1H2X3W7_9BACL</name>
<dbReference type="Pfam" id="PF21088">
    <property type="entry name" value="MS_channel_1st"/>
    <property type="match status" value="1"/>
</dbReference>
<dbReference type="SUPFAM" id="SSF50182">
    <property type="entry name" value="Sm-like ribonucleoproteins"/>
    <property type="match status" value="1"/>
</dbReference>
<evidence type="ECO:0000256" key="4">
    <source>
        <dbReference type="ARBA" id="ARBA00022692"/>
    </source>
</evidence>
<dbReference type="Proteomes" id="UP000182589">
    <property type="component" value="Unassembled WGS sequence"/>
</dbReference>
<feature type="transmembrane region" description="Helical" evidence="8">
    <location>
        <begin position="26"/>
        <end position="47"/>
    </location>
</feature>
<evidence type="ECO:0000256" key="8">
    <source>
        <dbReference type="SAM" id="Phobius"/>
    </source>
</evidence>
<dbReference type="EMBL" id="FNOJ01000018">
    <property type="protein sequence ID" value="SDW87436.1"/>
    <property type="molecule type" value="Genomic_DNA"/>
</dbReference>
<dbReference type="GO" id="GO:0005886">
    <property type="term" value="C:plasma membrane"/>
    <property type="evidence" value="ECO:0007669"/>
    <property type="project" value="UniProtKB-SubCell"/>
</dbReference>
<evidence type="ECO:0000256" key="5">
    <source>
        <dbReference type="ARBA" id="ARBA00022989"/>
    </source>
</evidence>
<keyword evidence="4 8" id="KW-0812">Transmembrane</keyword>
<dbReference type="InterPro" id="IPR010920">
    <property type="entry name" value="LSM_dom_sf"/>
</dbReference>
<dbReference type="InterPro" id="IPR049142">
    <property type="entry name" value="MS_channel_1st"/>
</dbReference>
<evidence type="ECO:0000313" key="12">
    <source>
        <dbReference type="EMBL" id="SDW87436.1"/>
    </source>
</evidence>
<keyword evidence="3" id="KW-1003">Cell membrane</keyword>
<comment type="function">
    <text evidence="7">May play a role in resistance to osmotic downshock.</text>
</comment>
<dbReference type="PANTHER" id="PTHR30460">
    <property type="entry name" value="MODERATE CONDUCTANCE MECHANOSENSITIVE CHANNEL YBIO"/>
    <property type="match status" value="1"/>
</dbReference>
<keyword evidence="13" id="KW-1185">Reference proteome</keyword>
<protein>
    <submittedName>
        <fullName evidence="12">Small conductance mechanosensitive channel</fullName>
    </submittedName>
</protein>
<dbReference type="GO" id="GO:0008381">
    <property type="term" value="F:mechanosensitive monoatomic ion channel activity"/>
    <property type="evidence" value="ECO:0007669"/>
    <property type="project" value="InterPro"/>
</dbReference>